<evidence type="ECO:0000256" key="3">
    <source>
        <dbReference type="ARBA" id="ARBA00023015"/>
    </source>
</evidence>
<protein>
    <submittedName>
        <fullName evidence="11">DNA-binding response regulator</fullName>
    </submittedName>
</protein>
<evidence type="ECO:0000256" key="8">
    <source>
        <dbReference type="SAM" id="MobiDB-lite"/>
    </source>
</evidence>
<dbReference type="Gene3D" id="3.40.50.2300">
    <property type="match status" value="1"/>
</dbReference>
<name>A0A291GL09_9MICO</name>
<keyword evidence="1 6" id="KW-0597">Phosphoprotein</keyword>
<dbReference type="Proteomes" id="UP000218165">
    <property type="component" value="Chromosome"/>
</dbReference>
<dbReference type="GO" id="GO:0005829">
    <property type="term" value="C:cytosol"/>
    <property type="evidence" value="ECO:0007669"/>
    <property type="project" value="TreeGrafter"/>
</dbReference>
<accession>A0A291GL09</accession>
<dbReference type="PROSITE" id="PS51755">
    <property type="entry name" value="OMPR_PHOB"/>
    <property type="match status" value="1"/>
</dbReference>
<evidence type="ECO:0000259" key="10">
    <source>
        <dbReference type="PROSITE" id="PS51755"/>
    </source>
</evidence>
<organism evidence="11 12">
    <name type="scientific">Brachybacterium vulturis</name>
    <dbReference type="NCBI Taxonomy" id="2017484"/>
    <lineage>
        <taxon>Bacteria</taxon>
        <taxon>Bacillati</taxon>
        <taxon>Actinomycetota</taxon>
        <taxon>Actinomycetes</taxon>
        <taxon>Micrococcales</taxon>
        <taxon>Dermabacteraceae</taxon>
        <taxon>Brachybacterium</taxon>
    </lineage>
</organism>
<feature type="modified residue" description="4-aspartylphosphate" evidence="6">
    <location>
        <position position="56"/>
    </location>
</feature>
<dbReference type="CDD" id="cd00383">
    <property type="entry name" value="trans_reg_C"/>
    <property type="match status" value="1"/>
</dbReference>
<evidence type="ECO:0000256" key="2">
    <source>
        <dbReference type="ARBA" id="ARBA00023012"/>
    </source>
</evidence>
<dbReference type="InterPro" id="IPR039420">
    <property type="entry name" value="WalR-like"/>
</dbReference>
<dbReference type="GO" id="GO:0032993">
    <property type="term" value="C:protein-DNA complex"/>
    <property type="evidence" value="ECO:0007669"/>
    <property type="project" value="TreeGrafter"/>
</dbReference>
<dbReference type="Pfam" id="PF00072">
    <property type="entry name" value="Response_reg"/>
    <property type="match status" value="1"/>
</dbReference>
<dbReference type="Gene3D" id="1.10.10.10">
    <property type="entry name" value="Winged helix-like DNA-binding domain superfamily/Winged helix DNA-binding domain"/>
    <property type="match status" value="1"/>
</dbReference>
<evidence type="ECO:0000313" key="12">
    <source>
        <dbReference type="Proteomes" id="UP000218165"/>
    </source>
</evidence>
<keyword evidence="3" id="KW-0805">Transcription regulation</keyword>
<dbReference type="CDD" id="cd17574">
    <property type="entry name" value="REC_OmpR"/>
    <property type="match status" value="1"/>
</dbReference>
<dbReference type="PANTHER" id="PTHR48111">
    <property type="entry name" value="REGULATOR OF RPOS"/>
    <property type="match status" value="1"/>
</dbReference>
<dbReference type="EMBL" id="CP023563">
    <property type="protein sequence ID" value="ATG50911.1"/>
    <property type="molecule type" value="Genomic_DNA"/>
</dbReference>
<dbReference type="InterPro" id="IPR011006">
    <property type="entry name" value="CheY-like_superfamily"/>
</dbReference>
<sequence length="323" mass="34459">MTVDRRVAVVVEDDEDIRGLMVELLGQSGFTVHPTASGAAGVLAVRTHAPTVVTVDLGLPDFDGYEVIRRVRQFSDAYVVMLTARAEEIDTLLGLEAGADDYITKPFRPRELRARIEAMLRRPRGGGTPAVPEVATASVTTASSAPLAPADELAPALPSSPPPASAPWSAGAAHASAVPTPYADSAAQASAVPTPYTDSAASVAPDDATSHVRLELDGLALYPRLHRVEVAGREIALTPTEFLLLEVLLRGGQVVRSKTQLARTVRGDYPDGGTYVSRSDERTIEVHVGNLRRKLAEDPHEPRWLQTVRGVGYRMVGRPVVVG</sequence>
<evidence type="ECO:0000256" key="1">
    <source>
        <dbReference type="ARBA" id="ARBA00022553"/>
    </source>
</evidence>
<evidence type="ECO:0000256" key="7">
    <source>
        <dbReference type="PROSITE-ProRule" id="PRU01091"/>
    </source>
</evidence>
<dbReference type="OrthoDB" id="3197131at2"/>
<feature type="domain" description="Response regulatory" evidence="9">
    <location>
        <begin position="7"/>
        <end position="120"/>
    </location>
</feature>
<dbReference type="SUPFAM" id="SSF46894">
    <property type="entry name" value="C-terminal effector domain of the bipartite response regulators"/>
    <property type="match status" value="1"/>
</dbReference>
<dbReference type="SUPFAM" id="SSF52172">
    <property type="entry name" value="CheY-like"/>
    <property type="match status" value="1"/>
</dbReference>
<feature type="region of interest" description="Disordered" evidence="8">
    <location>
        <begin position="151"/>
        <end position="172"/>
    </location>
</feature>
<evidence type="ECO:0000259" key="9">
    <source>
        <dbReference type="PROSITE" id="PS50110"/>
    </source>
</evidence>
<evidence type="ECO:0000313" key="11">
    <source>
        <dbReference type="EMBL" id="ATG50911.1"/>
    </source>
</evidence>
<dbReference type="InterPro" id="IPR016032">
    <property type="entry name" value="Sig_transdc_resp-reg_C-effctor"/>
</dbReference>
<evidence type="ECO:0000256" key="5">
    <source>
        <dbReference type="ARBA" id="ARBA00023163"/>
    </source>
</evidence>
<keyword evidence="12" id="KW-1185">Reference proteome</keyword>
<feature type="DNA-binding region" description="OmpR/PhoB-type" evidence="7">
    <location>
        <begin position="211"/>
        <end position="317"/>
    </location>
</feature>
<dbReference type="SMART" id="SM00448">
    <property type="entry name" value="REC"/>
    <property type="match status" value="1"/>
</dbReference>
<feature type="domain" description="OmpR/PhoB-type" evidence="10">
    <location>
        <begin position="211"/>
        <end position="317"/>
    </location>
</feature>
<dbReference type="InterPro" id="IPR001867">
    <property type="entry name" value="OmpR/PhoB-type_DNA-bd"/>
</dbReference>
<dbReference type="AlphaFoldDB" id="A0A291GL09"/>
<gene>
    <name evidence="11" type="ORF">CFK38_04735</name>
</gene>
<dbReference type="SMART" id="SM00862">
    <property type="entry name" value="Trans_reg_C"/>
    <property type="match status" value="1"/>
</dbReference>
<dbReference type="KEGG" id="brz:CFK38_04735"/>
<keyword evidence="2" id="KW-0902">Two-component regulatory system</keyword>
<proteinExistence type="predicted"/>
<keyword evidence="4 7" id="KW-0238">DNA-binding</keyword>
<reference evidence="12" key="1">
    <citation type="submission" date="2017-09" db="EMBL/GenBank/DDBJ databases">
        <title>Brachybacterium sp. VM2412.</title>
        <authorList>
            <person name="Tak E.J."/>
            <person name="Bae J.-W."/>
        </authorList>
    </citation>
    <scope>NUCLEOTIDE SEQUENCE [LARGE SCALE GENOMIC DNA]</scope>
    <source>
        <strain evidence="12">VM2412</strain>
    </source>
</reference>
<evidence type="ECO:0000256" key="4">
    <source>
        <dbReference type="ARBA" id="ARBA00023125"/>
    </source>
</evidence>
<dbReference type="PANTHER" id="PTHR48111:SF1">
    <property type="entry name" value="TWO-COMPONENT RESPONSE REGULATOR ORR33"/>
    <property type="match status" value="1"/>
</dbReference>
<dbReference type="PROSITE" id="PS50110">
    <property type="entry name" value="RESPONSE_REGULATORY"/>
    <property type="match status" value="1"/>
</dbReference>
<dbReference type="InterPro" id="IPR001789">
    <property type="entry name" value="Sig_transdc_resp-reg_receiver"/>
</dbReference>
<dbReference type="GO" id="GO:0006355">
    <property type="term" value="P:regulation of DNA-templated transcription"/>
    <property type="evidence" value="ECO:0007669"/>
    <property type="project" value="InterPro"/>
</dbReference>
<dbReference type="Pfam" id="PF00486">
    <property type="entry name" value="Trans_reg_C"/>
    <property type="match status" value="1"/>
</dbReference>
<dbReference type="GO" id="GO:0000156">
    <property type="term" value="F:phosphorelay response regulator activity"/>
    <property type="evidence" value="ECO:0007669"/>
    <property type="project" value="TreeGrafter"/>
</dbReference>
<dbReference type="GO" id="GO:0000976">
    <property type="term" value="F:transcription cis-regulatory region binding"/>
    <property type="evidence" value="ECO:0007669"/>
    <property type="project" value="TreeGrafter"/>
</dbReference>
<evidence type="ECO:0000256" key="6">
    <source>
        <dbReference type="PROSITE-ProRule" id="PRU00169"/>
    </source>
</evidence>
<dbReference type="InterPro" id="IPR036388">
    <property type="entry name" value="WH-like_DNA-bd_sf"/>
</dbReference>
<keyword evidence="5" id="KW-0804">Transcription</keyword>